<feature type="non-terminal residue" evidence="2">
    <location>
        <position position="1"/>
    </location>
</feature>
<dbReference type="Gene3D" id="1.20.1280.50">
    <property type="match status" value="1"/>
</dbReference>
<feature type="domain" description="F-box" evidence="1">
    <location>
        <begin position="12"/>
        <end position="70"/>
    </location>
</feature>
<dbReference type="InterPro" id="IPR001810">
    <property type="entry name" value="F-box_dom"/>
</dbReference>
<proteinExistence type="predicted"/>
<evidence type="ECO:0000313" key="2">
    <source>
        <dbReference type="EMBL" id="TFK84205.1"/>
    </source>
</evidence>
<gene>
    <name evidence="2" type="ORF">K466DRAFT_472983</name>
</gene>
<dbReference type="PROSITE" id="PS50181">
    <property type="entry name" value="FBOX"/>
    <property type="match status" value="1"/>
</dbReference>
<dbReference type="SUPFAM" id="SSF81383">
    <property type="entry name" value="F-box domain"/>
    <property type="match status" value="1"/>
</dbReference>
<dbReference type="InterPro" id="IPR036047">
    <property type="entry name" value="F-box-like_dom_sf"/>
</dbReference>
<dbReference type="Pfam" id="PF12937">
    <property type="entry name" value="F-box-like"/>
    <property type="match status" value="1"/>
</dbReference>
<reference evidence="2 3" key="1">
    <citation type="journal article" date="2019" name="Nat. Ecol. Evol.">
        <title>Megaphylogeny resolves global patterns of mushroom evolution.</title>
        <authorList>
            <person name="Varga T."/>
            <person name="Krizsan K."/>
            <person name="Foldi C."/>
            <person name="Dima B."/>
            <person name="Sanchez-Garcia M."/>
            <person name="Sanchez-Ramirez S."/>
            <person name="Szollosi G.J."/>
            <person name="Szarkandi J.G."/>
            <person name="Papp V."/>
            <person name="Albert L."/>
            <person name="Andreopoulos W."/>
            <person name="Angelini C."/>
            <person name="Antonin V."/>
            <person name="Barry K.W."/>
            <person name="Bougher N.L."/>
            <person name="Buchanan P."/>
            <person name="Buyck B."/>
            <person name="Bense V."/>
            <person name="Catcheside P."/>
            <person name="Chovatia M."/>
            <person name="Cooper J."/>
            <person name="Damon W."/>
            <person name="Desjardin D."/>
            <person name="Finy P."/>
            <person name="Geml J."/>
            <person name="Haridas S."/>
            <person name="Hughes K."/>
            <person name="Justo A."/>
            <person name="Karasinski D."/>
            <person name="Kautmanova I."/>
            <person name="Kiss B."/>
            <person name="Kocsube S."/>
            <person name="Kotiranta H."/>
            <person name="LaButti K.M."/>
            <person name="Lechner B.E."/>
            <person name="Liimatainen K."/>
            <person name="Lipzen A."/>
            <person name="Lukacs Z."/>
            <person name="Mihaltcheva S."/>
            <person name="Morgado L.N."/>
            <person name="Niskanen T."/>
            <person name="Noordeloos M.E."/>
            <person name="Ohm R.A."/>
            <person name="Ortiz-Santana B."/>
            <person name="Ovrebo C."/>
            <person name="Racz N."/>
            <person name="Riley R."/>
            <person name="Savchenko A."/>
            <person name="Shiryaev A."/>
            <person name="Soop K."/>
            <person name="Spirin V."/>
            <person name="Szebenyi C."/>
            <person name="Tomsovsky M."/>
            <person name="Tulloss R.E."/>
            <person name="Uehling J."/>
            <person name="Grigoriev I.V."/>
            <person name="Vagvolgyi C."/>
            <person name="Papp T."/>
            <person name="Martin F.M."/>
            <person name="Miettinen O."/>
            <person name="Hibbett D.S."/>
            <person name="Nagy L.G."/>
        </authorList>
    </citation>
    <scope>NUCLEOTIDE SEQUENCE [LARGE SCALE GENOMIC DNA]</scope>
    <source>
        <strain evidence="2 3">HHB13444</strain>
    </source>
</reference>
<dbReference type="Proteomes" id="UP000308197">
    <property type="component" value="Unassembled WGS sequence"/>
</dbReference>
<sequence>SILELGESLNSRLPINSLPYEILVKIFRIVQTDPWIYQGRLINWNWLSIQAVCRHWRTVLCSDPLSWRTITVYSRHEWLQICLERCTDVHADVTLHKKS</sequence>
<dbReference type="AlphaFoldDB" id="A0A5C3P3H4"/>
<keyword evidence="3" id="KW-1185">Reference proteome</keyword>
<dbReference type="InParanoid" id="A0A5C3P3H4"/>
<dbReference type="EMBL" id="ML211333">
    <property type="protein sequence ID" value="TFK84205.1"/>
    <property type="molecule type" value="Genomic_DNA"/>
</dbReference>
<organism evidence="2 3">
    <name type="scientific">Polyporus arcularius HHB13444</name>
    <dbReference type="NCBI Taxonomy" id="1314778"/>
    <lineage>
        <taxon>Eukaryota</taxon>
        <taxon>Fungi</taxon>
        <taxon>Dikarya</taxon>
        <taxon>Basidiomycota</taxon>
        <taxon>Agaricomycotina</taxon>
        <taxon>Agaricomycetes</taxon>
        <taxon>Polyporales</taxon>
        <taxon>Polyporaceae</taxon>
        <taxon>Polyporus</taxon>
    </lineage>
</organism>
<protein>
    <recommendedName>
        <fullName evidence="1">F-box domain-containing protein</fullName>
    </recommendedName>
</protein>
<feature type="non-terminal residue" evidence="2">
    <location>
        <position position="99"/>
    </location>
</feature>
<evidence type="ECO:0000313" key="3">
    <source>
        <dbReference type="Proteomes" id="UP000308197"/>
    </source>
</evidence>
<evidence type="ECO:0000259" key="1">
    <source>
        <dbReference type="PROSITE" id="PS50181"/>
    </source>
</evidence>
<accession>A0A5C3P3H4</accession>
<name>A0A5C3P3H4_9APHY</name>